<dbReference type="AlphaFoldDB" id="A0AAQ3QN54"/>
<evidence type="ECO:0000256" key="4">
    <source>
        <dbReference type="ARBA" id="ARBA00022989"/>
    </source>
</evidence>
<dbReference type="Pfam" id="PF02453">
    <property type="entry name" value="Reticulon"/>
    <property type="match status" value="1"/>
</dbReference>
<evidence type="ECO:0000259" key="7">
    <source>
        <dbReference type="PROSITE" id="PS50845"/>
    </source>
</evidence>
<feature type="domain" description="Reticulon" evidence="7">
    <location>
        <begin position="60"/>
        <end position="246"/>
    </location>
</feature>
<keyword evidence="4 6" id="KW-1133">Transmembrane helix</keyword>
<evidence type="ECO:0000256" key="6">
    <source>
        <dbReference type="RuleBase" id="RU363132"/>
    </source>
</evidence>
<organism evidence="8 9">
    <name type="scientific">Canna indica</name>
    <name type="common">Indian-shot</name>
    <dbReference type="NCBI Taxonomy" id="4628"/>
    <lineage>
        <taxon>Eukaryota</taxon>
        <taxon>Viridiplantae</taxon>
        <taxon>Streptophyta</taxon>
        <taxon>Embryophyta</taxon>
        <taxon>Tracheophyta</taxon>
        <taxon>Spermatophyta</taxon>
        <taxon>Magnoliopsida</taxon>
        <taxon>Liliopsida</taxon>
        <taxon>Zingiberales</taxon>
        <taxon>Cannaceae</taxon>
        <taxon>Canna</taxon>
    </lineage>
</organism>
<feature type="transmembrane region" description="Helical" evidence="6">
    <location>
        <begin position="96"/>
        <end position="114"/>
    </location>
</feature>
<evidence type="ECO:0000256" key="3">
    <source>
        <dbReference type="ARBA" id="ARBA00022824"/>
    </source>
</evidence>
<evidence type="ECO:0000313" key="8">
    <source>
        <dbReference type="EMBL" id="WOL15346.1"/>
    </source>
</evidence>
<sequence>MAENMEHKAEKILNNIMETIADTVQPQNSNCEQQNTVSAKARRLFGRQQTIHHILGGGQSADVMLWRNKKISSSVLISATIIWVLFEWLNYHFLTMIAFVLFIGMLAQFAWANASVVLNRSTSQVPRLVIPEEVFSNVAVSLGAQINQFLRYIQDVSCGRNLKQFLVVVASLWVAAIIGTWFNLMTVVYVGFICAHTLPVLYEKYEDQVDDILYNLLGQFQNQYRKLDASMLSKFPKGNLRSKKNE</sequence>
<feature type="transmembrane region" description="Helical" evidence="6">
    <location>
        <begin position="71"/>
        <end position="89"/>
    </location>
</feature>
<keyword evidence="5 6" id="KW-0472">Membrane</keyword>
<dbReference type="PANTHER" id="PTHR10994">
    <property type="entry name" value="RETICULON"/>
    <property type="match status" value="1"/>
</dbReference>
<dbReference type="InterPro" id="IPR045064">
    <property type="entry name" value="Reticulon-like"/>
</dbReference>
<evidence type="ECO:0000256" key="5">
    <source>
        <dbReference type="ARBA" id="ARBA00023136"/>
    </source>
</evidence>
<dbReference type="InterPro" id="IPR003388">
    <property type="entry name" value="Reticulon"/>
</dbReference>
<keyword evidence="3 6" id="KW-0256">Endoplasmic reticulum</keyword>
<comment type="subcellular location">
    <subcellularLocation>
        <location evidence="1 6">Endoplasmic reticulum membrane</location>
        <topology evidence="1 6">Multi-pass membrane protein</topology>
    </subcellularLocation>
</comment>
<dbReference type="GO" id="GO:0005789">
    <property type="term" value="C:endoplasmic reticulum membrane"/>
    <property type="evidence" value="ECO:0007669"/>
    <property type="project" value="UniProtKB-SubCell"/>
</dbReference>
<proteinExistence type="predicted"/>
<evidence type="ECO:0000256" key="1">
    <source>
        <dbReference type="ARBA" id="ARBA00004477"/>
    </source>
</evidence>
<name>A0AAQ3QN54_9LILI</name>
<feature type="transmembrane region" description="Helical" evidence="6">
    <location>
        <begin position="165"/>
        <end position="192"/>
    </location>
</feature>
<reference evidence="8 9" key="1">
    <citation type="submission" date="2023-10" db="EMBL/GenBank/DDBJ databases">
        <title>Chromosome-scale genome assembly provides insights into flower coloration mechanisms of Canna indica.</title>
        <authorList>
            <person name="Li C."/>
        </authorList>
    </citation>
    <scope>NUCLEOTIDE SEQUENCE [LARGE SCALE GENOMIC DNA]</scope>
    <source>
        <tissue evidence="8">Flower</tissue>
    </source>
</reference>
<dbReference type="PANTHER" id="PTHR10994:SF62">
    <property type="entry name" value="RETICULON-LIKE PROTEIN B8"/>
    <property type="match status" value="1"/>
</dbReference>
<dbReference type="GO" id="GO:0009617">
    <property type="term" value="P:response to bacterium"/>
    <property type="evidence" value="ECO:0007669"/>
    <property type="project" value="InterPro"/>
</dbReference>
<keyword evidence="9" id="KW-1185">Reference proteome</keyword>
<protein>
    <recommendedName>
        <fullName evidence="6">Reticulon-like protein</fullName>
    </recommendedName>
</protein>
<dbReference type="EMBL" id="CP136896">
    <property type="protein sequence ID" value="WOL15346.1"/>
    <property type="molecule type" value="Genomic_DNA"/>
</dbReference>
<evidence type="ECO:0000256" key="2">
    <source>
        <dbReference type="ARBA" id="ARBA00022692"/>
    </source>
</evidence>
<gene>
    <name evidence="8" type="ORF">Cni_G24127</name>
</gene>
<evidence type="ECO:0000313" key="9">
    <source>
        <dbReference type="Proteomes" id="UP001327560"/>
    </source>
</evidence>
<accession>A0AAQ3QN54</accession>
<keyword evidence="2 6" id="KW-0812">Transmembrane</keyword>
<dbReference type="Proteomes" id="UP001327560">
    <property type="component" value="Chromosome 7"/>
</dbReference>
<dbReference type="PROSITE" id="PS50845">
    <property type="entry name" value="RETICULON"/>
    <property type="match status" value="1"/>
</dbReference>